<dbReference type="FunFam" id="3.30.70.360:FF:000009">
    <property type="entry name" value="aminoacylase-1 isoform X1"/>
    <property type="match status" value="1"/>
</dbReference>
<evidence type="ECO:0000256" key="5">
    <source>
        <dbReference type="ARBA" id="ARBA00022723"/>
    </source>
</evidence>
<dbReference type="InterPro" id="IPR001261">
    <property type="entry name" value="ArgE/DapE_CS"/>
</dbReference>
<comment type="subcellular location">
    <subcellularLocation>
        <location evidence="1">Cytoplasm</location>
    </subcellularLocation>
</comment>
<keyword evidence="6" id="KW-0378">Hydrolase</keyword>
<accession>W1NQ44</accession>
<dbReference type="GO" id="GO:0005737">
    <property type="term" value="C:cytoplasm"/>
    <property type="evidence" value="ECO:0007669"/>
    <property type="project" value="UniProtKB-SubCell"/>
</dbReference>
<feature type="binding site" evidence="10">
    <location>
        <position position="213"/>
    </location>
    <ligand>
        <name>Zn(2+)</name>
        <dbReference type="ChEBI" id="CHEBI:29105"/>
        <label>1</label>
    </ligand>
</feature>
<dbReference type="Gene3D" id="1.10.150.900">
    <property type="match status" value="1"/>
</dbReference>
<feature type="active site" evidence="9">
    <location>
        <position position="120"/>
    </location>
</feature>
<evidence type="ECO:0000313" key="13">
    <source>
        <dbReference type="EMBL" id="ERM97857.1"/>
    </source>
</evidence>
<organism evidence="13 14">
    <name type="scientific">Amborella trichopoda</name>
    <dbReference type="NCBI Taxonomy" id="13333"/>
    <lineage>
        <taxon>Eukaryota</taxon>
        <taxon>Viridiplantae</taxon>
        <taxon>Streptophyta</taxon>
        <taxon>Embryophyta</taxon>
        <taxon>Tracheophyta</taxon>
        <taxon>Spermatophyta</taxon>
        <taxon>Magnoliopsida</taxon>
        <taxon>Amborellales</taxon>
        <taxon>Amborellaceae</taxon>
        <taxon>Amborella</taxon>
    </lineage>
</organism>
<keyword evidence="7 10" id="KW-0862">Zinc</keyword>
<feature type="binding site" evidence="10">
    <location>
        <position position="118"/>
    </location>
    <ligand>
        <name>Zn(2+)</name>
        <dbReference type="ChEBI" id="CHEBI:29105"/>
        <label>1</label>
    </ligand>
</feature>
<feature type="binding site" evidence="10">
    <location>
        <position position="423"/>
    </location>
    <ligand>
        <name>Zn(2+)</name>
        <dbReference type="ChEBI" id="CHEBI:29105"/>
        <label>2</label>
    </ligand>
</feature>
<feature type="chain" id="PRO_5004807375" description="N-acyl-aliphatic-L-amino acid amidohydrolase" evidence="11">
    <location>
        <begin position="18"/>
        <end position="459"/>
    </location>
</feature>
<dbReference type="InterPro" id="IPR002933">
    <property type="entry name" value="Peptidase_M20"/>
</dbReference>
<evidence type="ECO:0000256" key="9">
    <source>
        <dbReference type="PIRSR" id="PIRSR036696-1"/>
    </source>
</evidence>
<evidence type="ECO:0000256" key="6">
    <source>
        <dbReference type="ARBA" id="ARBA00022801"/>
    </source>
</evidence>
<dbReference type="HOGENOM" id="CLU_021802_5_0_1"/>
<evidence type="ECO:0000259" key="12">
    <source>
        <dbReference type="Pfam" id="PF07687"/>
    </source>
</evidence>
<sequence>MAPYLLIFFLFTNIASSLLSEEEPVAIVFRFQQYLNTTSSFLSEKETVAIISRFQQYLQIDTAHPNPNYSLSTAFILSLAQAIGLESETLEFVEGKPVVILKWPGKKTHLSSILLSSHTDIVPSENQKWVHPPLSAHIDHNGDIYARGSQDMKCVGLQYLEAIKRLKINGFEPVRTVYLSFVPDEEIGGKDGTGALVNSKNFEEMNVGVVLDEGVASPDENYRVSYGERSLWWLVIKAVGSPGHGSKLYDKSAMENLQKSLESVWSFRASQFDLVKSGLKKEWEVISVNPVFLKAGMPSPTGFVMNVQPSEAEAGFDIRVPPHADSTSLERRIEEEWAPASRNMTFQFKDKFPTVDKFGNPAFTATDASNSWWTLFEEAVKKAHGNLAEPEIFLGGSDARYFRERNLPVIAFSPISNTPILHHHHNEFLNKEEYLKGIKVYESIIKTFASFDEPIKEGE</sequence>
<dbReference type="FunFam" id="3.40.630.10:FF:000019">
    <property type="entry name" value="Aminoacylase 1"/>
    <property type="match status" value="1"/>
</dbReference>
<dbReference type="Pfam" id="PF01546">
    <property type="entry name" value="Peptidase_M20"/>
    <property type="match status" value="1"/>
</dbReference>
<gene>
    <name evidence="13" type="ORF">AMTR_s00351p00009890</name>
</gene>
<feature type="active site" description="Proton acceptor" evidence="9">
    <location>
        <position position="185"/>
    </location>
</feature>
<dbReference type="Gramene" id="ERM97857">
    <property type="protein sequence ID" value="ERM97857"/>
    <property type="gene ID" value="AMTR_s00351p00009890"/>
</dbReference>
<dbReference type="SUPFAM" id="SSF53187">
    <property type="entry name" value="Zn-dependent exopeptidases"/>
    <property type="match status" value="1"/>
</dbReference>
<dbReference type="Proteomes" id="UP000017836">
    <property type="component" value="Unassembled WGS sequence"/>
</dbReference>
<feature type="binding site" evidence="10">
    <location>
        <position position="151"/>
    </location>
    <ligand>
        <name>Zn(2+)</name>
        <dbReference type="ChEBI" id="CHEBI:29105"/>
        <label>1</label>
    </ligand>
</feature>
<evidence type="ECO:0000256" key="2">
    <source>
        <dbReference type="ARBA" id="ARBA00006247"/>
    </source>
</evidence>
<evidence type="ECO:0000256" key="8">
    <source>
        <dbReference type="ARBA" id="ARBA00029656"/>
    </source>
</evidence>
<comment type="cofactor">
    <cofactor evidence="10">
        <name>Zn(2+)</name>
        <dbReference type="ChEBI" id="CHEBI:29105"/>
    </cofactor>
    <text evidence="10">Binds 2 Zn(2+) ions per subunit.</text>
</comment>
<evidence type="ECO:0000256" key="3">
    <source>
        <dbReference type="ARBA" id="ARBA00011913"/>
    </source>
</evidence>
<keyword evidence="4" id="KW-0963">Cytoplasm</keyword>
<dbReference type="Gene3D" id="3.40.630.10">
    <property type="entry name" value="Zn peptidases"/>
    <property type="match status" value="1"/>
</dbReference>
<keyword evidence="5 10" id="KW-0479">Metal-binding</keyword>
<dbReference type="InterPro" id="IPR010159">
    <property type="entry name" value="N-acyl_aa_amidohydrolase"/>
</dbReference>
<keyword evidence="14" id="KW-1185">Reference proteome</keyword>
<evidence type="ECO:0000256" key="4">
    <source>
        <dbReference type="ARBA" id="ARBA00022490"/>
    </source>
</evidence>
<feature type="domain" description="Peptidase M20 dimerisation" evidence="12">
    <location>
        <begin position="226"/>
        <end position="337"/>
    </location>
</feature>
<evidence type="ECO:0000256" key="1">
    <source>
        <dbReference type="ARBA" id="ARBA00004496"/>
    </source>
</evidence>
<evidence type="ECO:0000256" key="10">
    <source>
        <dbReference type="PIRSR" id="PIRSR036696-2"/>
    </source>
</evidence>
<protein>
    <recommendedName>
        <fullName evidence="3">N-acyl-aliphatic-L-amino acid amidohydrolase</fullName>
        <ecNumber evidence="3">3.5.1.14</ecNumber>
    </recommendedName>
    <alternativeName>
        <fullName evidence="8">N-acyl-L-amino-acid amidohydrolase</fullName>
    </alternativeName>
</protein>
<evidence type="ECO:0000256" key="7">
    <source>
        <dbReference type="ARBA" id="ARBA00022833"/>
    </source>
</evidence>
<dbReference type="PANTHER" id="PTHR45892">
    <property type="entry name" value="AMINOACYLASE-1"/>
    <property type="match status" value="1"/>
</dbReference>
<dbReference type="GO" id="GO:0046872">
    <property type="term" value="F:metal ion binding"/>
    <property type="evidence" value="ECO:0007669"/>
    <property type="project" value="UniProtKB-KW"/>
</dbReference>
<dbReference type="EC" id="3.5.1.14" evidence="3"/>
<dbReference type="EMBL" id="KI395778">
    <property type="protein sequence ID" value="ERM97857.1"/>
    <property type="molecule type" value="Genomic_DNA"/>
</dbReference>
<dbReference type="Pfam" id="PF07687">
    <property type="entry name" value="M20_dimer"/>
    <property type="match status" value="1"/>
</dbReference>
<name>W1NQ44_AMBTC</name>
<dbReference type="eggNOG" id="KOG2275">
    <property type="taxonomic scope" value="Eukaryota"/>
</dbReference>
<feature type="binding site" evidence="10">
    <location>
        <position position="151"/>
    </location>
    <ligand>
        <name>Zn(2+)</name>
        <dbReference type="ChEBI" id="CHEBI:29105"/>
        <label>2</label>
    </ligand>
</feature>
<dbReference type="PANTHER" id="PTHR45892:SF1">
    <property type="entry name" value="AMINOACYLASE-1"/>
    <property type="match status" value="1"/>
</dbReference>
<dbReference type="STRING" id="13333.W1NQ44"/>
<evidence type="ECO:0000256" key="11">
    <source>
        <dbReference type="SAM" id="SignalP"/>
    </source>
</evidence>
<dbReference type="GO" id="GO:0006520">
    <property type="term" value="P:amino acid metabolic process"/>
    <property type="evidence" value="ECO:0007669"/>
    <property type="project" value="InterPro"/>
</dbReference>
<dbReference type="InterPro" id="IPR052083">
    <property type="entry name" value="Aminoacylase-1_M20A"/>
</dbReference>
<dbReference type="Gene3D" id="3.30.70.360">
    <property type="match status" value="1"/>
</dbReference>
<feature type="binding site" evidence="10">
    <location>
        <position position="186"/>
    </location>
    <ligand>
        <name>Zn(2+)</name>
        <dbReference type="ChEBI" id="CHEBI:29105"/>
        <label>2</label>
    </ligand>
</feature>
<dbReference type="PIRSF" id="PIRSF036696">
    <property type="entry name" value="ACY-1"/>
    <property type="match status" value="1"/>
</dbReference>
<dbReference type="OMA" id="GTDAKQF"/>
<evidence type="ECO:0000313" key="14">
    <source>
        <dbReference type="Proteomes" id="UP000017836"/>
    </source>
</evidence>
<feature type="signal peptide" evidence="11">
    <location>
        <begin position="1"/>
        <end position="17"/>
    </location>
</feature>
<dbReference type="InterPro" id="IPR011650">
    <property type="entry name" value="Peptidase_M20_dimer"/>
</dbReference>
<dbReference type="GO" id="GO:0004046">
    <property type="term" value="F:aminoacylase activity"/>
    <property type="evidence" value="ECO:0000318"/>
    <property type="project" value="GO_Central"/>
</dbReference>
<dbReference type="PROSITE" id="PS00759">
    <property type="entry name" value="ARGE_DAPE_CPG2_2"/>
    <property type="match status" value="1"/>
</dbReference>
<proteinExistence type="inferred from homology"/>
<keyword evidence="11" id="KW-0732">Signal</keyword>
<comment type="similarity">
    <text evidence="2">Belongs to the peptidase M20A family.</text>
</comment>
<dbReference type="AlphaFoldDB" id="W1NQ44"/>
<dbReference type="NCBIfam" id="TIGR01880">
    <property type="entry name" value="Ac-peptdase-euk"/>
    <property type="match status" value="1"/>
</dbReference>
<reference evidence="14" key="1">
    <citation type="journal article" date="2013" name="Science">
        <title>The Amborella genome and the evolution of flowering plants.</title>
        <authorList>
            <consortium name="Amborella Genome Project"/>
        </authorList>
    </citation>
    <scope>NUCLEOTIDE SEQUENCE [LARGE SCALE GENOMIC DNA]</scope>
</reference>